<proteinExistence type="predicted"/>
<dbReference type="AlphaFoldDB" id="A9F975"/>
<gene>
    <name evidence="1" type="ordered locus">sce4564</name>
</gene>
<evidence type="ECO:0000313" key="2">
    <source>
        <dbReference type="Proteomes" id="UP000002139"/>
    </source>
</evidence>
<evidence type="ECO:0000313" key="1">
    <source>
        <dbReference type="EMBL" id="CAN94727.1"/>
    </source>
</evidence>
<dbReference type="RefSeq" id="WP_012237196.1">
    <property type="nucleotide sequence ID" value="NC_010162.1"/>
</dbReference>
<dbReference type="EMBL" id="AM746676">
    <property type="protein sequence ID" value="CAN94727.1"/>
    <property type="molecule type" value="Genomic_DNA"/>
</dbReference>
<accession>A9F975</accession>
<name>A9F975_SORC5</name>
<dbReference type="HOGENOM" id="CLU_2901868_0_0_7"/>
<dbReference type="KEGG" id="scl:sce4564"/>
<dbReference type="BioCyc" id="SCEL448385:SCE_RS23440-MONOMER"/>
<organism evidence="1 2">
    <name type="scientific">Sorangium cellulosum (strain So ce56)</name>
    <name type="common">Polyangium cellulosum (strain So ce56)</name>
    <dbReference type="NCBI Taxonomy" id="448385"/>
    <lineage>
        <taxon>Bacteria</taxon>
        <taxon>Pseudomonadati</taxon>
        <taxon>Myxococcota</taxon>
        <taxon>Polyangia</taxon>
        <taxon>Polyangiales</taxon>
        <taxon>Polyangiaceae</taxon>
        <taxon>Sorangium</taxon>
    </lineage>
</organism>
<sequence>MREALAHPDGKPVSVHLVADPRHGFGAAATKCALSSRYAPARNGEGESIEGVTQPITVDFVW</sequence>
<reference evidence="1 2" key="1">
    <citation type="journal article" date="2007" name="Nat. Biotechnol.">
        <title>Complete genome sequence of the myxobacterium Sorangium cellulosum.</title>
        <authorList>
            <person name="Schneiker S."/>
            <person name="Perlova O."/>
            <person name="Kaiser O."/>
            <person name="Gerth K."/>
            <person name="Alici A."/>
            <person name="Altmeyer M.O."/>
            <person name="Bartels D."/>
            <person name="Bekel T."/>
            <person name="Beyer S."/>
            <person name="Bode E."/>
            <person name="Bode H.B."/>
            <person name="Bolten C.J."/>
            <person name="Choudhuri J.V."/>
            <person name="Doss S."/>
            <person name="Elnakady Y.A."/>
            <person name="Frank B."/>
            <person name="Gaigalat L."/>
            <person name="Goesmann A."/>
            <person name="Groeger C."/>
            <person name="Gross F."/>
            <person name="Jelsbak L."/>
            <person name="Jelsbak L."/>
            <person name="Kalinowski J."/>
            <person name="Kegler C."/>
            <person name="Knauber T."/>
            <person name="Konietzny S."/>
            <person name="Kopp M."/>
            <person name="Krause L."/>
            <person name="Krug D."/>
            <person name="Linke B."/>
            <person name="Mahmud T."/>
            <person name="Martinez-Arias R."/>
            <person name="McHardy A.C."/>
            <person name="Merai M."/>
            <person name="Meyer F."/>
            <person name="Mormann S."/>
            <person name="Munoz-Dorado J."/>
            <person name="Perez J."/>
            <person name="Pradella S."/>
            <person name="Rachid S."/>
            <person name="Raddatz G."/>
            <person name="Rosenau F."/>
            <person name="Rueckert C."/>
            <person name="Sasse F."/>
            <person name="Scharfe M."/>
            <person name="Schuster S.C."/>
            <person name="Suen G."/>
            <person name="Treuner-Lange A."/>
            <person name="Velicer G.J."/>
            <person name="Vorholter F.-J."/>
            <person name="Weissman K.J."/>
            <person name="Welch R.D."/>
            <person name="Wenzel S.C."/>
            <person name="Whitworth D.E."/>
            <person name="Wilhelm S."/>
            <person name="Wittmann C."/>
            <person name="Bloecker H."/>
            <person name="Puehler A."/>
            <person name="Mueller R."/>
        </authorList>
    </citation>
    <scope>NUCLEOTIDE SEQUENCE [LARGE SCALE GENOMIC DNA]</scope>
    <source>
        <strain evidence="2">So ce56</strain>
    </source>
</reference>
<dbReference type="Proteomes" id="UP000002139">
    <property type="component" value="Chromosome"/>
</dbReference>
<protein>
    <recommendedName>
        <fullName evidence="3">TonB C-terminal domain-containing protein</fullName>
    </recommendedName>
</protein>
<keyword evidence="2" id="KW-1185">Reference proteome</keyword>
<dbReference type="STRING" id="448385.sce4564"/>
<dbReference type="OrthoDB" id="5511147at2"/>
<evidence type="ECO:0008006" key="3">
    <source>
        <dbReference type="Google" id="ProtNLM"/>
    </source>
</evidence>